<feature type="compositionally biased region" description="Low complexity" evidence="1">
    <location>
        <begin position="1029"/>
        <end position="1046"/>
    </location>
</feature>
<dbReference type="Pfam" id="PF08751">
    <property type="entry name" value="TrwC"/>
    <property type="match status" value="1"/>
</dbReference>
<sequence length="1319" mass="142609">MLSSKGIKAGSDAASYYDNLAKEDYYTAGGEPPGRWIGSGAERLELAGHVQKGELGAAMQGFHPRTGEALTARVGDAHKPGEDLTFSAPKSVSIAWAAGDEATRKAISEAQQRAVESAIKHAEQSGAFRTQHGHNGIDKQEYTGGLVVATFEHSTSRNGDPQLHTHAIALNISDSGRNIDFDGKQKMALGAAYRAELATELQKLGFQIERDKSSFRIADIPKDLERDFSTRRQEIEKELRQHGMSGGKASAAATLATRENKGEVDREKLFAQAQLTAEKYGITPDKINDLRQSSQQHEPREMPTHADLASEITRQASTLTPQQLEAQVYQAAQGVTDIAGAREYLDQLKQSGELIELRDNDGNTRYTSREMYEIEQRIAERAGAMSREHTHDVRAETVQSVLDEFSAKAQAAGRGNGLSEEQTAALKHVTGSERLAIIEGTAGAGKSYILDAAREAWQREGYQIHGCALAGKAAEGLEESSNIKSATIHSTLAQLDGGSLQLNSKSIVVVDEAGMCDSRLMSRLQDHVDQGGAKLVLVGDTKQLQPIDAGGAMRAQRDAAGRWAEMNEIRRQGDDAEKAMVHDAKAGRTDKVVEYLDSKGRLHEHETRADVAKAMAAATIDDLKNGKTSLALAESRAEVHNINQIARENAKAAGIVTGEDKSFQAERGAREFAPGDRVIFLKNDKELGVKNGTTGSVEKADDGRIVVKLDGKETRVDVQQDKYNYLDHGYAMTVHKSQGVTVDRAHYAPGGMTHREMSYVALSRQRETVQMHITSDQRAELAKNLGKSQAKDTSAAYDKVQPHQGEIDRAAARIEKAQARITELEAKASAMSAPTHNPHDQSNIKEQQHDRYANAASQRDVSIPGRGADSANALPARSVPPVSVHELRNLSSSDVFSGTRRLDEVPLLSNECNQLAIRRTEPDRGMRWSRDGLDASPAQSRASGAAARTTGAVPSGERSQGGTASSEQGGSRRGEGSESRAASSGQSRPRSGERSQGGAASSREGGSRSSEKQLAKIERQLADARSDMSAAKASLAAAQAKQAAAIEKAKEPRPPAEPVRMTPATKEANVIRDGELARRALEAHRAGDKLPRGKELETAIKRGDIKPTKDSEGRQYFENKKTGAVYAKSLNRSATSTTSRNLNHLGLTSTKYVDTGNGIIKSGGTLTSELAGKLRDMNRKNLEKGNAIEKFGAKTTDNALKKMENWQKAGAIESLTAKIQMKLEQRAAIKAATKDLEAKAKAGEAPKQAKSPEKTEQRSNTRDEKSRDSENTNDRPSDEIGRQALEKAEQLAQRAAPEPEKSAGQEASKTAERDTGYSR</sequence>
<dbReference type="CDD" id="cd17933">
    <property type="entry name" value="DEXSc_RecD-like"/>
    <property type="match status" value="1"/>
</dbReference>
<dbReference type="Pfam" id="PF13604">
    <property type="entry name" value="AAA_30"/>
    <property type="match status" value="1"/>
</dbReference>
<dbReference type="NCBIfam" id="TIGR02686">
    <property type="entry name" value="relax_trwC"/>
    <property type="match status" value="1"/>
</dbReference>
<reference evidence="3 4" key="1">
    <citation type="submission" date="2024-04" db="EMBL/GenBank/DDBJ databases">
        <title>Dissimilatory iodate-reducing microorganisms contribute to the enrichment of iodine in groundwater.</title>
        <authorList>
            <person name="Jiang Z."/>
        </authorList>
    </citation>
    <scope>NUCLEOTIDE SEQUENCE [LARGE SCALE GENOMIC DNA]</scope>
    <source>
        <strain evidence="3 4">NCP973</strain>
    </source>
</reference>
<evidence type="ECO:0000313" key="3">
    <source>
        <dbReference type="EMBL" id="WZJ20573.1"/>
    </source>
</evidence>
<feature type="region of interest" description="Disordered" evidence="1">
    <location>
        <begin position="850"/>
        <end position="877"/>
    </location>
</feature>
<dbReference type="InterPro" id="IPR051055">
    <property type="entry name" value="PIF1_helicase"/>
</dbReference>
<feature type="compositionally biased region" description="Low complexity" evidence="1">
    <location>
        <begin position="979"/>
        <end position="988"/>
    </location>
</feature>
<accession>A0ABZ2XD65</accession>
<dbReference type="Proteomes" id="UP001479520">
    <property type="component" value="Chromosome"/>
</dbReference>
<proteinExistence type="predicted"/>
<dbReference type="Gene3D" id="2.30.30.940">
    <property type="match status" value="1"/>
</dbReference>
<dbReference type="RefSeq" id="WP_341743247.1">
    <property type="nucleotide sequence ID" value="NZ_CP151406.1"/>
</dbReference>
<feature type="region of interest" description="Disordered" evidence="1">
    <location>
        <begin position="780"/>
        <end position="804"/>
    </location>
</feature>
<dbReference type="SUPFAM" id="SSF55464">
    <property type="entry name" value="Origin of replication-binding domain, RBD-like"/>
    <property type="match status" value="1"/>
</dbReference>
<organism evidence="3 4">
    <name type="scientific">Azonexus hydrophilus</name>
    <dbReference type="NCBI Taxonomy" id="418702"/>
    <lineage>
        <taxon>Bacteria</taxon>
        <taxon>Pseudomonadati</taxon>
        <taxon>Pseudomonadota</taxon>
        <taxon>Betaproteobacteria</taxon>
        <taxon>Rhodocyclales</taxon>
        <taxon>Azonexaceae</taxon>
        <taxon>Azonexus</taxon>
    </lineage>
</organism>
<dbReference type="NCBIfam" id="NF041492">
    <property type="entry name" value="MobF"/>
    <property type="match status" value="1"/>
</dbReference>
<feature type="compositionally biased region" description="Low complexity" evidence="1">
    <location>
        <begin position="940"/>
        <end position="952"/>
    </location>
</feature>
<gene>
    <name evidence="3" type="primary">mobF</name>
    <name evidence="3" type="ORF">AADV58_11475</name>
</gene>
<dbReference type="EMBL" id="CP151406">
    <property type="protein sequence ID" value="WZJ20573.1"/>
    <property type="molecule type" value="Genomic_DNA"/>
</dbReference>
<feature type="region of interest" description="Disordered" evidence="1">
    <location>
        <begin position="916"/>
        <end position="1073"/>
    </location>
</feature>
<evidence type="ECO:0000256" key="1">
    <source>
        <dbReference type="SAM" id="MobiDB-lite"/>
    </source>
</evidence>
<feature type="compositionally biased region" description="Basic and acidic residues" evidence="1">
    <location>
        <begin position="1250"/>
        <end position="1289"/>
    </location>
</feature>
<dbReference type="SUPFAM" id="SSF52540">
    <property type="entry name" value="P-loop containing nucleoside triphosphate hydrolases"/>
    <property type="match status" value="2"/>
</dbReference>
<dbReference type="InterPro" id="IPR027417">
    <property type="entry name" value="P-loop_NTPase"/>
</dbReference>
<dbReference type="CDD" id="cd18809">
    <property type="entry name" value="SF1_C_RecD"/>
    <property type="match status" value="1"/>
</dbReference>
<feature type="compositionally biased region" description="Basic and acidic residues" evidence="1">
    <location>
        <begin position="1005"/>
        <end position="1026"/>
    </location>
</feature>
<protein>
    <submittedName>
        <fullName evidence="3">MobF family relaxase</fullName>
    </submittedName>
</protein>
<keyword evidence="4" id="KW-1185">Reference proteome</keyword>
<dbReference type="InterPro" id="IPR014059">
    <property type="entry name" value="TraI/TrwC_relax"/>
</dbReference>
<dbReference type="Gene3D" id="3.40.50.300">
    <property type="entry name" value="P-loop containing nucleotide triphosphate hydrolases"/>
    <property type="match status" value="2"/>
</dbReference>
<evidence type="ECO:0000259" key="2">
    <source>
        <dbReference type="Pfam" id="PF08751"/>
    </source>
</evidence>
<feature type="compositionally biased region" description="Basic and acidic residues" evidence="1">
    <location>
        <begin position="1297"/>
        <end position="1319"/>
    </location>
</feature>
<feature type="region of interest" description="Disordered" evidence="1">
    <location>
        <begin position="1237"/>
        <end position="1319"/>
    </location>
</feature>
<feature type="domain" description="TrwC relaxase" evidence="2">
    <location>
        <begin position="11"/>
        <end position="277"/>
    </location>
</feature>
<name>A0ABZ2XD65_9RHOO</name>
<feature type="compositionally biased region" description="Basic and acidic residues" evidence="1">
    <location>
        <begin position="918"/>
        <end position="933"/>
    </location>
</feature>
<dbReference type="PANTHER" id="PTHR47642">
    <property type="entry name" value="ATP-DEPENDENT DNA HELICASE"/>
    <property type="match status" value="1"/>
</dbReference>
<dbReference type="InterPro" id="IPR014862">
    <property type="entry name" value="TrwC"/>
</dbReference>
<evidence type="ECO:0000313" key="4">
    <source>
        <dbReference type="Proteomes" id="UP001479520"/>
    </source>
</evidence>